<evidence type="ECO:0000256" key="8">
    <source>
        <dbReference type="ARBA" id="ARBA00023235"/>
    </source>
</evidence>
<dbReference type="InterPro" id="IPR001240">
    <property type="entry name" value="PRAI_dom"/>
</dbReference>
<evidence type="ECO:0000256" key="2">
    <source>
        <dbReference type="ARBA" id="ARBA00004664"/>
    </source>
</evidence>
<evidence type="ECO:0000256" key="6">
    <source>
        <dbReference type="ARBA" id="ARBA00022822"/>
    </source>
</evidence>
<dbReference type="CDD" id="cd00405">
    <property type="entry name" value="PRAI"/>
    <property type="match status" value="1"/>
</dbReference>
<dbReference type="PANTHER" id="PTHR42894:SF1">
    <property type="entry name" value="N-(5'-PHOSPHORIBOSYL)ANTHRANILATE ISOMERASE"/>
    <property type="match status" value="1"/>
</dbReference>
<name>A0A556QMZ9_9BACT</name>
<evidence type="ECO:0000313" key="12">
    <source>
        <dbReference type="Proteomes" id="UP000315648"/>
    </source>
</evidence>
<keyword evidence="8 9" id="KW-0413">Isomerase</keyword>
<keyword evidence="12" id="KW-1185">Reference proteome</keyword>
<dbReference type="Proteomes" id="UP000315648">
    <property type="component" value="Unassembled WGS sequence"/>
</dbReference>
<keyword evidence="7 9" id="KW-0057">Aromatic amino acid biosynthesis</keyword>
<dbReference type="HAMAP" id="MF_00135">
    <property type="entry name" value="PRAI"/>
    <property type="match status" value="1"/>
</dbReference>
<evidence type="ECO:0000259" key="10">
    <source>
        <dbReference type="Pfam" id="PF00697"/>
    </source>
</evidence>
<comment type="caution">
    <text evidence="11">The sequence shown here is derived from an EMBL/GenBank/DDBJ whole genome shotgun (WGS) entry which is preliminary data.</text>
</comment>
<organism evidence="11 12">
    <name type="scientific">Rariglobus hedericola</name>
    <dbReference type="NCBI Taxonomy" id="2597822"/>
    <lineage>
        <taxon>Bacteria</taxon>
        <taxon>Pseudomonadati</taxon>
        <taxon>Verrucomicrobiota</taxon>
        <taxon>Opitutia</taxon>
        <taxon>Opitutales</taxon>
        <taxon>Opitutaceae</taxon>
        <taxon>Rariglobus</taxon>
    </lineage>
</organism>
<dbReference type="UniPathway" id="UPA00035">
    <property type="reaction ID" value="UER00042"/>
</dbReference>
<dbReference type="InterPro" id="IPR044643">
    <property type="entry name" value="TrpF_fam"/>
</dbReference>
<keyword evidence="6 9" id="KW-0822">Tryptophan biosynthesis</keyword>
<gene>
    <name evidence="9" type="primary">trpF</name>
    <name evidence="11" type="ORF">FPL22_01515</name>
</gene>
<evidence type="ECO:0000256" key="9">
    <source>
        <dbReference type="HAMAP-Rule" id="MF_00135"/>
    </source>
</evidence>
<feature type="domain" description="N-(5'phosphoribosyl) anthranilate isomerase (PRAI)" evidence="10">
    <location>
        <begin position="8"/>
        <end position="208"/>
    </location>
</feature>
<evidence type="ECO:0000313" key="11">
    <source>
        <dbReference type="EMBL" id="TSJ78015.1"/>
    </source>
</evidence>
<sequence length="216" mass="23163">MIGNTYLKVCGQTRLEDAQVAADLGADYLGFILYPKSPRYLSLERYKEIAPTLPAGPRRVAVMVEPSLEALGEAIAAGFDLFQIHFSHTTSLETVRAWSGSVGAHRLWLAPKLPPGEDVPADWLPLAATFLLDTFHAGGFGGSGKTGDWGKFARHQQTYPQHTWILAGGLNPDNLTDAITASGARTVDVNSGVETSPGVKDHTKLKQLGDVLAKIG</sequence>
<comment type="similarity">
    <text evidence="9">Belongs to the TrpF family.</text>
</comment>
<comment type="pathway">
    <text evidence="2 9">Amino-acid biosynthesis; L-tryptophan biosynthesis; L-tryptophan from chorismate: step 3/5.</text>
</comment>
<comment type="catalytic activity">
    <reaction evidence="1 9">
        <text>N-(5-phospho-beta-D-ribosyl)anthranilate = 1-(2-carboxyphenylamino)-1-deoxy-D-ribulose 5-phosphate</text>
        <dbReference type="Rhea" id="RHEA:21540"/>
        <dbReference type="ChEBI" id="CHEBI:18277"/>
        <dbReference type="ChEBI" id="CHEBI:58613"/>
        <dbReference type="EC" id="5.3.1.24"/>
    </reaction>
</comment>
<evidence type="ECO:0000256" key="5">
    <source>
        <dbReference type="ARBA" id="ARBA00022605"/>
    </source>
</evidence>
<dbReference type="InterPro" id="IPR013785">
    <property type="entry name" value="Aldolase_TIM"/>
</dbReference>
<dbReference type="PANTHER" id="PTHR42894">
    <property type="entry name" value="N-(5'-PHOSPHORIBOSYL)ANTHRANILATE ISOMERASE"/>
    <property type="match status" value="1"/>
</dbReference>
<dbReference type="GO" id="GO:0000162">
    <property type="term" value="P:L-tryptophan biosynthetic process"/>
    <property type="evidence" value="ECO:0007669"/>
    <property type="project" value="UniProtKB-UniRule"/>
</dbReference>
<keyword evidence="5 9" id="KW-0028">Amino-acid biosynthesis</keyword>
<evidence type="ECO:0000256" key="4">
    <source>
        <dbReference type="ARBA" id="ARBA00022272"/>
    </source>
</evidence>
<protein>
    <recommendedName>
        <fullName evidence="4 9">N-(5'-phosphoribosyl)anthranilate isomerase</fullName>
        <shortName evidence="9">PRAI</shortName>
        <ecNumber evidence="3 9">5.3.1.24</ecNumber>
    </recommendedName>
</protein>
<dbReference type="Gene3D" id="3.20.20.70">
    <property type="entry name" value="Aldolase class I"/>
    <property type="match status" value="1"/>
</dbReference>
<dbReference type="InterPro" id="IPR011060">
    <property type="entry name" value="RibuloseP-bd_barrel"/>
</dbReference>
<accession>A0A556QMZ9</accession>
<evidence type="ECO:0000256" key="1">
    <source>
        <dbReference type="ARBA" id="ARBA00001164"/>
    </source>
</evidence>
<proteinExistence type="inferred from homology"/>
<dbReference type="OrthoDB" id="9786954at2"/>
<dbReference type="SUPFAM" id="SSF51366">
    <property type="entry name" value="Ribulose-phoshate binding barrel"/>
    <property type="match status" value="1"/>
</dbReference>
<evidence type="ECO:0000256" key="7">
    <source>
        <dbReference type="ARBA" id="ARBA00023141"/>
    </source>
</evidence>
<dbReference type="AlphaFoldDB" id="A0A556QMZ9"/>
<dbReference type="GO" id="GO:0004640">
    <property type="term" value="F:phosphoribosylanthranilate isomerase activity"/>
    <property type="evidence" value="ECO:0007669"/>
    <property type="project" value="UniProtKB-UniRule"/>
</dbReference>
<reference evidence="11 12" key="1">
    <citation type="submission" date="2019-07" db="EMBL/GenBank/DDBJ databases">
        <title>Description of 53C-WASEF.</title>
        <authorList>
            <person name="Pitt A."/>
            <person name="Hahn M.W."/>
        </authorList>
    </citation>
    <scope>NUCLEOTIDE SEQUENCE [LARGE SCALE GENOMIC DNA]</scope>
    <source>
        <strain evidence="11 12">53C-WASEF</strain>
    </source>
</reference>
<dbReference type="EMBL" id="VMBG01000001">
    <property type="protein sequence ID" value="TSJ78015.1"/>
    <property type="molecule type" value="Genomic_DNA"/>
</dbReference>
<dbReference type="EC" id="5.3.1.24" evidence="3 9"/>
<dbReference type="Pfam" id="PF00697">
    <property type="entry name" value="PRAI"/>
    <property type="match status" value="1"/>
</dbReference>
<dbReference type="RefSeq" id="WP_144228356.1">
    <property type="nucleotide sequence ID" value="NZ_CBCRVV010000001.1"/>
</dbReference>
<evidence type="ECO:0000256" key="3">
    <source>
        <dbReference type="ARBA" id="ARBA00012572"/>
    </source>
</evidence>